<keyword evidence="2" id="KW-0067">ATP-binding</keyword>
<dbReference type="EMBL" id="LGRX02033780">
    <property type="protein sequence ID" value="KAK3239934.1"/>
    <property type="molecule type" value="Genomic_DNA"/>
</dbReference>
<dbReference type="GO" id="GO:0030983">
    <property type="term" value="F:mismatched DNA binding"/>
    <property type="evidence" value="ECO:0007669"/>
    <property type="project" value="InterPro"/>
</dbReference>
<dbReference type="PANTHER" id="PTHR48466:SF2">
    <property type="entry name" value="OS10G0509000 PROTEIN"/>
    <property type="match status" value="1"/>
</dbReference>
<keyword evidence="6" id="KW-1185">Reference proteome</keyword>
<dbReference type="GO" id="GO:0140664">
    <property type="term" value="F:ATP-dependent DNA damage sensor activity"/>
    <property type="evidence" value="ECO:0007669"/>
    <property type="project" value="InterPro"/>
</dbReference>
<organism evidence="5 6">
    <name type="scientific">Cymbomonas tetramitiformis</name>
    <dbReference type="NCBI Taxonomy" id="36881"/>
    <lineage>
        <taxon>Eukaryota</taxon>
        <taxon>Viridiplantae</taxon>
        <taxon>Chlorophyta</taxon>
        <taxon>Pyramimonadophyceae</taxon>
        <taxon>Pyramimonadales</taxon>
        <taxon>Pyramimonadaceae</taxon>
        <taxon>Cymbomonas</taxon>
    </lineage>
</organism>
<gene>
    <name evidence="5" type="ORF">CYMTET_50174</name>
</gene>
<feature type="domain" description="DNA mismatch repair proteins mutS family" evidence="4">
    <location>
        <begin position="200"/>
        <end position="216"/>
    </location>
</feature>
<dbReference type="InterPro" id="IPR000432">
    <property type="entry name" value="DNA_mismatch_repair_MutS_C"/>
</dbReference>
<evidence type="ECO:0000313" key="5">
    <source>
        <dbReference type="EMBL" id="KAK3239934.1"/>
    </source>
</evidence>
<evidence type="ECO:0000256" key="3">
    <source>
        <dbReference type="ARBA" id="ARBA00023125"/>
    </source>
</evidence>
<dbReference type="PANTHER" id="PTHR48466">
    <property type="entry name" value="OS10G0509000 PROTEIN-RELATED"/>
    <property type="match status" value="1"/>
</dbReference>
<dbReference type="Pfam" id="PF00488">
    <property type="entry name" value="MutS_V"/>
    <property type="match status" value="1"/>
</dbReference>
<dbReference type="InterPro" id="IPR045076">
    <property type="entry name" value="MutS"/>
</dbReference>
<accession>A0AAE0ETR9</accession>
<comment type="caution">
    <text evidence="5">The sequence shown here is derived from an EMBL/GenBank/DDBJ whole genome shotgun (WGS) entry which is preliminary data.</text>
</comment>
<dbReference type="InterPro" id="IPR027417">
    <property type="entry name" value="P-loop_NTPase"/>
</dbReference>
<dbReference type="SMART" id="SM00534">
    <property type="entry name" value="MUTSac"/>
    <property type="match status" value="1"/>
</dbReference>
<dbReference type="Proteomes" id="UP001190700">
    <property type="component" value="Unassembled WGS sequence"/>
</dbReference>
<reference evidence="5 6" key="1">
    <citation type="journal article" date="2015" name="Genome Biol. Evol.">
        <title>Comparative Genomics of a Bacterivorous Green Alga Reveals Evolutionary Causalities and Consequences of Phago-Mixotrophic Mode of Nutrition.</title>
        <authorList>
            <person name="Burns J.A."/>
            <person name="Paasch A."/>
            <person name="Narechania A."/>
            <person name="Kim E."/>
        </authorList>
    </citation>
    <scope>NUCLEOTIDE SEQUENCE [LARGE SCALE GENOMIC DNA]</scope>
    <source>
        <strain evidence="5 6">PLY_AMNH</strain>
    </source>
</reference>
<proteinExistence type="predicted"/>
<dbReference type="GO" id="GO:0005524">
    <property type="term" value="F:ATP binding"/>
    <property type="evidence" value="ECO:0007669"/>
    <property type="project" value="UniProtKB-KW"/>
</dbReference>
<dbReference type="Gene3D" id="3.40.50.300">
    <property type="entry name" value="P-loop containing nucleotide triphosphate hydrolases"/>
    <property type="match status" value="1"/>
</dbReference>
<dbReference type="GO" id="GO:0006298">
    <property type="term" value="P:mismatch repair"/>
    <property type="evidence" value="ECO:0007669"/>
    <property type="project" value="InterPro"/>
</dbReference>
<protein>
    <recommendedName>
        <fullName evidence="4">DNA mismatch repair proteins mutS family domain-containing protein</fullName>
    </recommendedName>
</protein>
<evidence type="ECO:0000259" key="4">
    <source>
        <dbReference type="PROSITE" id="PS00486"/>
    </source>
</evidence>
<name>A0AAE0ETR9_9CHLO</name>
<keyword evidence="1" id="KW-0547">Nucleotide-binding</keyword>
<evidence type="ECO:0000256" key="1">
    <source>
        <dbReference type="ARBA" id="ARBA00022741"/>
    </source>
</evidence>
<keyword evidence="3" id="KW-0238">DNA-binding</keyword>
<evidence type="ECO:0000256" key="2">
    <source>
        <dbReference type="ARBA" id="ARBA00022840"/>
    </source>
</evidence>
<dbReference type="PROSITE" id="PS00486">
    <property type="entry name" value="DNA_MISMATCH_REPAIR_2"/>
    <property type="match status" value="1"/>
</dbReference>
<dbReference type="SUPFAM" id="SSF52540">
    <property type="entry name" value="P-loop containing nucleoside triphosphate hydrolases"/>
    <property type="match status" value="1"/>
</dbReference>
<sequence length="236" mass="24787">MLEPAAVSPDARACGCEPGCSSLRLMHGCCPELMPPVTDADPPVVDIGGMHHPVLLQAALPRPPNFHDTGDPVHKLEEPPVPIDFPVRVARFVQNIRWKLVRNTAGQLLGGEAGASKDKVVAISGPNTGGKTASLKTLGLAALMAKAGLFLPADPGARIAWFDRVLIDVGDGQSLQQNLSTFSGHIRNVRRILQAAGPQSLVLLDELGSGTDPTEGSALATAVLEQLQVHALPRPP</sequence>
<dbReference type="AlphaFoldDB" id="A0AAE0ETR9"/>
<evidence type="ECO:0000313" key="6">
    <source>
        <dbReference type="Proteomes" id="UP001190700"/>
    </source>
</evidence>